<dbReference type="STRING" id="926562.Oweho_3504"/>
<protein>
    <recommendedName>
        <fullName evidence="1">N-acetyltransferase domain-containing protein</fullName>
    </recommendedName>
</protein>
<reference evidence="2 3" key="1">
    <citation type="journal article" date="2012" name="Stand. Genomic Sci.">
        <title>Genome sequence of the orange-pigmented seawater bacterium Owenweeksia hongkongensis type strain (UST20020801(T)).</title>
        <authorList>
            <person name="Riedel T."/>
            <person name="Held B."/>
            <person name="Nolan M."/>
            <person name="Lucas S."/>
            <person name="Lapidus A."/>
            <person name="Tice H."/>
            <person name="Del Rio T.G."/>
            <person name="Cheng J.F."/>
            <person name="Han C."/>
            <person name="Tapia R."/>
            <person name="Goodwin L.A."/>
            <person name="Pitluck S."/>
            <person name="Liolios K."/>
            <person name="Mavromatis K."/>
            <person name="Pagani I."/>
            <person name="Ivanova N."/>
            <person name="Mikhailova N."/>
            <person name="Pati A."/>
            <person name="Chen A."/>
            <person name="Palaniappan K."/>
            <person name="Rohde M."/>
            <person name="Tindall B.J."/>
            <person name="Detter J.C."/>
            <person name="Goker M."/>
            <person name="Woyke T."/>
            <person name="Bristow J."/>
            <person name="Eisen J.A."/>
            <person name="Markowitz V."/>
            <person name="Hugenholtz P."/>
            <person name="Klenk H.P."/>
            <person name="Kyrpides N.C."/>
        </authorList>
    </citation>
    <scope>NUCLEOTIDE SEQUENCE</scope>
    <source>
        <strain evidence="3">DSM 17368 / JCM 12287 / NRRL B-23963</strain>
    </source>
</reference>
<proteinExistence type="predicted"/>
<dbReference type="OrthoDB" id="9812988at2"/>
<dbReference type="SUPFAM" id="SSF55729">
    <property type="entry name" value="Acyl-CoA N-acyltransferases (Nat)"/>
    <property type="match status" value="1"/>
</dbReference>
<dbReference type="PROSITE" id="PS51186">
    <property type="entry name" value="GNAT"/>
    <property type="match status" value="1"/>
</dbReference>
<sequence length="224" mass="25416">MSYIVKVADESHSQYAESICQMMADAAKIRGTGIAKREPAYIQAKMAEGKAVIAFDVNTVVGFCYIETWEGKKYVANSGLIVHPEYRNTGLARAIKQATFDLSKQKFPTSLLFGITTSQAVMRINSDLGYKPVPFSELTQDNAFWKGCESCPNHDILLRTNRGMCLCTGMMYDLSKTLPKPLDKKKSWENFRSFMTERKERIQKKLQKFPFLKPALKNLKSNDE</sequence>
<dbReference type="RefSeq" id="WP_014203800.1">
    <property type="nucleotide sequence ID" value="NC_016599.1"/>
</dbReference>
<feature type="domain" description="N-acetyltransferase" evidence="1">
    <location>
        <begin position="5"/>
        <end position="151"/>
    </location>
</feature>
<dbReference type="PATRIC" id="fig|926562.3.peg.3525"/>
<dbReference type="EMBL" id="CP003156">
    <property type="protein sequence ID" value="AEV34453.1"/>
    <property type="molecule type" value="Genomic_DNA"/>
</dbReference>
<keyword evidence="3" id="KW-1185">Reference proteome</keyword>
<dbReference type="HOGENOM" id="CLU_091017_0_0_10"/>
<evidence type="ECO:0000313" key="3">
    <source>
        <dbReference type="Proteomes" id="UP000005631"/>
    </source>
</evidence>
<name>G8R6J0_OWEHD</name>
<dbReference type="GO" id="GO:0016747">
    <property type="term" value="F:acyltransferase activity, transferring groups other than amino-acyl groups"/>
    <property type="evidence" value="ECO:0007669"/>
    <property type="project" value="InterPro"/>
</dbReference>
<dbReference type="Proteomes" id="UP000005631">
    <property type="component" value="Chromosome"/>
</dbReference>
<dbReference type="Gene3D" id="3.40.630.30">
    <property type="match status" value="1"/>
</dbReference>
<dbReference type="Pfam" id="PF00583">
    <property type="entry name" value="Acetyltransf_1"/>
    <property type="match status" value="1"/>
</dbReference>
<dbReference type="eggNOG" id="COG0454">
    <property type="taxonomic scope" value="Bacteria"/>
</dbReference>
<gene>
    <name evidence="2" type="ordered locus">Oweho_3504</name>
</gene>
<evidence type="ECO:0000259" key="1">
    <source>
        <dbReference type="PROSITE" id="PS51186"/>
    </source>
</evidence>
<dbReference type="InterPro" id="IPR016181">
    <property type="entry name" value="Acyl_CoA_acyltransferase"/>
</dbReference>
<organism evidence="2 3">
    <name type="scientific">Owenweeksia hongkongensis (strain DSM 17368 / CIP 108786 / JCM 12287 / NRRL B-23963 / UST20020801)</name>
    <dbReference type="NCBI Taxonomy" id="926562"/>
    <lineage>
        <taxon>Bacteria</taxon>
        <taxon>Pseudomonadati</taxon>
        <taxon>Bacteroidota</taxon>
        <taxon>Flavobacteriia</taxon>
        <taxon>Flavobacteriales</taxon>
        <taxon>Owenweeksiaceae</taxon>
        <taxon>Owenweeksia</taxon>
    </lineage>
</organism>
<dbReference type="AlphaFoldDB" id="G8R6J0"/>
<accession>G8R6J0</accession>
<dbReference type="CDD" id="cd04301">
    <property type="entry name" value="NAT_SF"/>
    <property type="match status" value="1"/>
</dbReference>
<dbReference type="InterPro" id="IPR000182">
    <property type="entry name" value="GNAT_dom"/>
</dbReference>
<dbReference type="KEGG" id="oho:Oweho_3504"/>
<evidence type="ECO:0000313" key="2">
    <source>
        <dbReference type="EMBL" id="AEV34453.1"/>
    </source>
</evidence>